<evidence type="ECO:0000256" key="1">
    <source>
        <dbReference type="SAM" id="SignalP"/>
    </source>
</evidence>
<dbReference type="AlphaFoldDB" id="A0A849IJY7"/>
<evidence type="ECO:0000313" key="2">
    <source>
        <dbReference type="EMBL" id="NNM74243.1"/>
    </source>
</evidence>
<gene>
    <name evidence="2" type="ORF">HJG44_17905</name>
</gene>
<name>A0A849IJY7_9HYPH</name>
<comment type="caution">
    <text evidence="2">The sequence shown here is derived from an EMBL/GenBank/DDBJ whole genome shotgun (WGS) entry which is preliminary data.</text>
</comment>
<dbReference type="PROSITE" id="PS51257">
    <property type="entry name" value="PROKAR_LIPOPROTEIN"/>
    <property type="match status" value="1"/>
</dbReference>
<feature type="chain" id="PRO_5032925290" evidence="1">
    <location>
        <begin position="26"/>
        <end position="154"/>
    </location>
</feature>
<sequence>MGCTATRLAALGAALLLACLGAASAQDNDDKPLAKGIQDNSFLPEEAYNQEPGVVQHITDAQKQGRYWLLSFTQEVPLGSQERQFSYTLPYSFLRPNGRRPSGFGDLQVNYRYQAQYETDVLPAIAPRLSLLPPTGNSFKGLGEGSHGFNTNFA</sequence>
<reference evidence="2 3" key="1">
    <citation type="submission" date="2020-04" db="EMBL/GenBank/DDBJ databases">
        <title>Enterovirga sp. isolate from soil.</title>
        <authorList>
            <person name="Chea S."/>
            <person name="Kim D.-U."/>
        </authorList>
    </citation>
    <scope>NUCLEOTIDE SEQUENCE [LARGE SCALE GENOMIC DNA]</scope>
    <source>
        <strain evidence="2 3">DB1703</strain>
    </source>
</reference>
<evidence type="ECO:0000313" key="3">
    <source>
        <dbReference type="Proteomes" id="UP000564885"/>
    </source>
</evidence>
<protein>
    <submittedName>
        <fullName evidence="2">Uncharacterized protein</fullName>
    </submittedName>
</protein>
<accession>A0A849IJY7</accession>
<proteinExistence type="predicted"/>
<dbReference type="EMBL" id="JABEPP010000005">
    <property type="protein sequence ID" value="NNM74243.1"/>
    <property type="molecule type" value="Genomic_DNA"/>
</dbReference>
<keyword evidence="3" id="KW-1185">Reference proteome</keyword>
<feature type="signal peptide" evidence="1">
    <location>
        <begin position="1"/>
        <end position="25"/>
    </location>
</feature>
<keyword evidence="1" id="KW-0732">Signal</keyword>
<organism evidence="2 3">
    <name type="scientific">Enterovirga aerilata</name>
    <dbReference type="NCBI Taxonomy" id="2730920"/>
    <lineage>
        <taxon>Bacteria</taxon>
        <taxon>Pseudomonadati</taxon>
        <taxon>Pseudomonadota</taxon>
        <taxon>Alphaproteobacteria</taxon>
        <taxon>Hyphomicrobiales</taxon>
        <taxon>Methylobacteriaceae</taxon>
        <taxon>Enterovirga</taxon>
    </lineage>
</organism>
<dbReference type="Proteomes" id="UP000564885">
    <property type="component" value="Unassembled WGS sequence"/>
</dbReference>
<dbReference type="RefSeq" id="WP_171219700.1">
    <property type="nucleotide sequence ID" value="NZ_JABEPP010000005.1"/>
</dbReference>